<gene>
    <name evidence="1" type="ORF">ONZ43_g4</name>
</gene>
<dbReference type="EMBL" id="JAPESX010000002">
    <property type="protein sequence ID" value="KAJ8124212.1"/>
    <property type="molecule type" value="Genomic_DNA"/>
</dbReference>
<evidence type="ECO:0000313" key="1">
    <source>
        <dbReference type="EMBL" id="KAJ8124212.1"/>
    </source>
</evidence>
<keyword evidence="2" id="KW-1185">Reference proteome</keyword>
<accession>A0ACC2JA60</accession>
<proteinExistence type="predicted"/>
<name>A0ACC2JA60_9PEZI</name>
<organism evidence="1 2">
    <name type="scientific">Nemania bipapillata</name>
    <dbReference type="NCBI Taxonomy" id="110536"/>
    <lineage>
        <taxon>Eukaryota</taxon>
        <taxon>Fungi</taxon>
        <taxon>Dikarya</taxon>
        <taxon>Ascomycota</taxon>
        <taxon>Pezizomycotina</taxon>
        <taxon>Sordariomycetes</taxon>
        <taxon>Xylariomycetidae</taxon>
        <taxon>Xylariales</taxon>
        <taxon>Xylariaceae</taxon>
        <taxon>Nemania</taxon>
    </lineage>
</organism>
<evidence type="ECO:0000313" key="2">
    <source>
        <dbReference type="Proteomes" id="UP001153334"/>
    </source>
</evidence>
<sequence length="108" mass="11550">MDSLMEDVVTPMLDCGSSSGEASETDDEAHIPSVGVDAPVQESSAISPPVDSVDPLEESIIIHARAYQIEMFEKSLKQNIIVAVGQVSSMSTTEFLSDVRVADGHGKW</sequence>
<protein>
    <submittedName>
        <fullName evidence="1">Uncharacterized protein</fullName>
    </submittedName>
</protein>
<dbReference type="Proteomes" id="UP001153334">
    <property type="component" value="Unassembled WGS sequence"/>
</dbReference>
<reference evidence="1" key="1">
    <citation type="submission" date="2022-11" db="EMBL/GenBank/DDBJ databases">
        <title>Genome Sequence of Nemania bipapillata.</title>
        <authorList>
            <person name="Buettner E."/>
        </authorList>
    </citation>
    <scope>NUCLEOTIDE SEQUENCE</scope>
    <source>
        <strain evidence="1">CP14</strain>
    </source>
</reference>
<comment type="caution">
    <text evidence="1">The sequence shown here is derived from an EMBL/GenBank/DDBJ whole genome shotgun (WGS) entry which is preliminary data.</text>
</comment>